<dbReference type="InterPro" id="IPR050188">
    <property type="entry name" value="RluA_PseudoU_synthase"/>
</dbReference>
<evidence type="ECO:0000259" key="2">
    <source>
        <dbReference type="Pfam" id="PF00849"/>
    </source>
</evidence>
<evidence type="ECO:0000313" key="4">
    <source>
        <dbReference type="Proteomes" id="UP001258994"/>
    </source>
</evidence>
<feature type="coiled-coil region" evidence="1">
    <location>
        <begin position="164"/>
        <end position="254"/>
    </location>
</feature>
<dbReference type="CDD" id="cd02869">
    <property type="entry name" value="PseudoU_synth_RluA_like"/>
    <property type="match status" value="1"/>
</dbReference>
<feature type="domain" description="Pseudouridine synthase RsuA/RluA-like" evidence="2">
    <location>
        <begin position="372"/>
        <end position="520"/>
    </location>
</feature>
<dbReference type="Proteomes" id="UP001258994">
    <property type="component" value="Chromosome"/>
</dbReference>
<dbReference type="PANTHER" id="PTHR21600">
    <property type="entry name" value="MITOCHONDRIAL RNA PSEUDOURIDINE SYNTHASE"/>
    <property type="match status" value="1"/>
</dbReference>
<dbReference type="Gene3D" id="3.30.2350.10">
    <property type="entry name" value="Pseudouridine synthase"/>
    <property type="match status" value="1"/>
</dbReference>
<gene>
    <name evidence="3" type="ORF">RGQ13_11185</name>
</gene>
<evidence type="ECO:0000313" key="3">
    <source>
        <dbReference type="EMBL" id="WNC70693.1"/>
    </source>
</evidence>
<dbReference type="Pfam" id="PF00849">
    <property type="entry name" value="PseudoU_synth_2"/>
    <property type="match status" value="1"/>
</dbReference>
<reference evidence="4" key="1">
    <citation type="submission" date="2023-09" db="EMBL/GenBank/DDBJ databases">
        <authorList>
            <person name="Li S."/>
            <person name="Li X."/>
            <person name="Zhang C."/>
            <person name="Zhao Z."/>
        </authorList>
    </citation>
    <scope>NUCLEOTIDE SEQUENCE [LARGE SCALE GENOMIC DNA]</scope>
    <source>
        <strain evidence="4">SQ149</strain>
    </source>
</reference>
<dbReference type="InterPro" id="IPR020103">
    <property type="entry name" value="PsdUridine_synth_cat_dom_sf"/>
</dbReference>
<dbReference type="PROSITE" id="PS01129">
    <property type="entry name" value="PSI_RLU"/>
    <property type="match status" value="1"/>
</dbReference>
<keyword evidence="4" id="KW-1185">Reference proteome</keyword>
<accession>A0ABY9TQT8</accession>
<dbReference type="EMBL" id="CP134145">
    <property type="protein sequence ID" value="WNC70693.1"/>
    <property type="molecule type" value="Genomic_DNA"/>
</dbReference>
<organism evidence="3 4">
    <name type="scientific">Thalassotalea psychrophila</name>
    <dbReference type="NCBI Taxonomy" id="3065647"/>
    <lineage>
        <taxon>Bacteria</taxon>
        <taxon>Pseudomonadati</taxon>
        <taxon>Pseudomonadota</taxon>
        <taxon>Gammaproteobacteria</taxon>
        <taxon>Alteromonadales</taxon>
        <taxon>Colwelliaceae</taxon>
        <taxon>Thalassotalea</taxon>
    </lineage>
</organism>
<keyword evidence="1" id="KW-0175">Coiled coil</keyword>
<proteinExistence type="predicted"/>
<evidence type="ECO:0000256" key="1">
    <source>
        <dbReference type="SAM" id="Coils"/>
    </source>
</evidence>
<sequence>MTQTISDQCLTSFSKDTTLIPLPERFTYPFYYQAHPLAKLAVEQLQQHLISQTDWQHDFGVDKKGELMPLNNAIGKMFGVLIVKTKTGELGFLSTFSGYLANSNNLANFVPPIFDLLTRDTFFQTEIALIEKVYSEYETLRNNPIIMQLQAVKHKEVSNFNTHLSEYKQQVNIAKEQRKQQRIQAEENLSEQQRSELFKNLGQQSINESFELRDLKRYWQNRIDNASNELETAEQQLADLLKTHKKLNNKLQKQQFSQYQLLNAQGIRKDLNDIFLDTPFKVPPSGAGECAIPKLLQYAFSKNLTPIAMAEFWWGQSPKTQVRQHKKFYPPCYSKCQAIIKHMLEGLEVDENPLLINPAEHLDLSIIYQDQDIVVVNKPSGLLSVPGKSINDSVYTRIKAQFPQATGPLIVHRLDMSTSGVMVLALNSRANKALQQQFIERSTKKSYVAVVDGTVEQDSGEITLPLTLDIHDRPRQKVCFDTGKSAYTTYRVLERFDNKTRLQLFPKTGRTHQLRVHCAHILGLNMAITGDDHYGDKADRLHLHAQFLAFEHPITRQPLSFNVDSEF</sequence>
<dbReference type="InterPro" id="IPR006224">
    <property type="entry name" value="PsdUridine_synth_RluA-like_CS"/>
</dbReference>
<dbReference type="PANTHER" id="PTHR21600:SF89">
    <property type="entry name" value="RIBOSOMAL LARGE SUBUNIT PSEUDOURIDINE SYNTHASE A"/>
    <property type="match status" value="1"/>
</dbReference>
<dbReference type="RefSeq" id="WP_348389832.1">
    <property type="nucleotide sequence ID" value="NZ_CP134145.1"/>
</dbReference>
<protein>
    <submittedName>
        <fullName evidence="3">Pseudouridine synthase</fullName>
    </submittedName>
</protein>
<dbReference type="InterPro" id="IPR006145">
    <property type="entry name" value="PsdUridine_synth_RsuA/RluA"/>
</dbReference>
<name>A0ABY9TQT8_9GAMM</name>
<dbReference type="SUPFAM" id="SSF55120">
    <property type="entry name" value="Pseudouridine synthase"/>
    <property type="match status" value="1"/>
</dbReference>